<organism evidence="1 2">
    <name type="scientific">Acaulospora colombiana</name>
    <dbReference type="NCBI Taxonomy" id="27376"/>
    <lineage>
        <taxon>Eukaryota</taxon>
        <taxon>Fungi</taxon>
        <taxon>Fungi incertae sedis</taxon>
        <taxon>Mucoromycota</taxon>
        <taxon>Glomeromycotina</taxon>
        <taxon>Glomeromycetes</taxon>
        <taxon>Diversisporales</taxon>
        <taxon>Acaulosporaceae</taxon>
        <taxon>Acaulospora</taxon>
    </lineage>
</organism>
<dbReference type="Proteomes" id="UP000789525">
    <property type="component" value="Unassembled WGS sequence"/>
</dbReference>
<reference evidence="1" key="1">
    <citation type="submission" date="2021-06" db="EMBL/GenBank/DDBJ databases">
        <authorList>
            <person name="Kallberg Y."/>
            <person name="Tangrot J."/>
            <person name="Rosling A."/>
        </authorList>
    </citation>
    <scope>NUCLEOTIDE SEQUENCE</scope>
    <source>
        <strain evidence="1">CL356</strain>
    </source>
</reference>
<name>A0ACA9P7V8_9GLOM</name>
<proteinExistence type="predicted"/>
<evidence type="ECO:0000313" key="1">
    <source>
        <dbReference type="EMBL" id="CAG8688493.1"/>
    </source>
</evidence>
<keyword evidence="2" id="KW-1185">Reference proteome</keyword>
<sequence length="64" mass="7264">FKALNPQLTFVRKPHEAPLTPDDYLPSVMTCAHYLKLPSYSSKNLMEKKLLIAMREGTGSFHLS</sequence>
<dbReference type="EMBL" id="CAJVPT010028985">
    <property type="protein sequence ID" value="CAG8688493.1"/>
    <property type="molecule type" value="Genomic_DNA"/>
</dbReference>
<feature type="non-terminal residue" evidence="1">
    <location>
        <position position="1"/>
    </location>
</feature>
<accession>A0ACA9P7V8</accession>
<protein>
    <submittedName>
        <fullName evidence="1">7184_t:CDS:1</fullName>
    </submittedName>
</protein>
<gene>
    <name evidence="1" type="ORF">ACOLOM_LOCUS9711</name>
</gene>
<evidence type="ECO:0000313" key="2">
    <source>
        <dbReference type="Proteomes" id="UP000789525"/>
    </source>
</evidence>
<comment type="caution">
    <text evidence="1">The sequence shown here is derived from an EMBL/GenBank/DDBJ whole genome shotgun (WGS) entry which is preliminary data.</text>
</comment>